<accession>A0A1H2F8H9</accession>
<proteinExistence type="predicted"/>
<keyword evidence="2" id="KW-1185">Reference proteome</keyword>
<name>A0A1H2F8H9_9GAMM</name>
<evidence type="ECO:0000313" key="2">
    <source>
        <dbReference type="Proteomes" id="UP000243924"/>
    </source>
</evidence>
<protein>
    <submittedName>
        <fullName evidence="1">Uncharacterized protein</fullName>
    </submittedName>
</protein>
<evidence type="ECO:0000313" key="1">
    <source>
        <dbReference type="EMBL" id="SDU03627.1"/>
    </source>
</evidence>
<dbReference type="AlphaFoldDB" id="A0A1H2F8H9"/>
<gene>
    <name evidence="1" type="ORF">SAMN05216210_1369</name>
</gene>
<organism evidence="1 2">
    <name type="scientific">Halopseudomonas salegens</name>
    <dbReference type="NCBI Taxonomy" id="1434072"/>
    <lineage>
        <taxon>Bacteria</taxon>
        <taxon>Pseudomonadati</taxon>
        <taxon>Pseudomonadota</taxon>
        <taxon>Gammaproteobacteria</taxon>
        <taxon>Pseudomonadales</taxon>
        <taxon>Pseudomonadaceae</taxon>
        <taxon>Halopseudomonas</taxon>
    </lineage>
</organism>
<sequence>MKKLIIVLLLGLFFFSLFFGVKKYINYKVNEEYYFNMALQIKWNLITLQALEAGEYNKARIYSEEQLDILLEPFLEYSNSYSGAYEKQFREVNSRIEVHEKSK</sequence>
<dbReference type="RefSeq" id="WP_092385403.1">
    <property type="nucleotide sequence ID" value="NZ_LT629787.1"/>
</dbReference>
<dbReference type="EMBL" id="LT629787">
    <property type="protein sequence ID" value="SDU03627.1"/>
    <property type="molecule type" value="Genomic_DNA"/>
</dbReference>
<dbReference type="Proteomes" id="UP000243924">
    <property type="component" value="Chromosome I"/>
</dbReference>
<reference evidence="2" key="1">
    <citation type="submission" date="2016-10" db="EMBL/GenBank/DDBJ databases">
        <authorList>
            <person name="Varghese N."/>
            <person name="Submissions S."/>
        </authorList>
    </citation>
    <scope>NUCLEOTIDE SEQUENCE [LARGE SCALE GENOMIC DNA]</scope>
    <source>
        <strain evidence="2">CECT 8338</strain>
    </source>
</reference>